<evidence type="ECO:0000313" key="3">
    <source>
        <dbReference type="EMBL" id="RAV21442.1"/>
    </source>
</evidence>
<proteinExistence type="predicted"/>
<dbReference type="InterPro" id="IPR011050">
    <property type="entry name" value="Pectin_lyase_fold/virulence"/>
</dbReference>
<evidence type="ECO:0000259" key="2">
    <source>
        <dbReference type="Pfam" id="PF13229"/>
    </source>
</evidence>
<dbReference type="Pfam" id="PF12708">
    <property type="entry name" value="Pect-lyase_RHGA_epim"/>
    <property type="match status" value="1"/>
</dbReference>
<dbReference type="OrthoDB" id="2496562at2"/>
<dbReference type="InterPro" id="IPR039448">
    <property type="entry name" value="Beta_helix"/>
</dbReference>
<dbReference type="InterPro" id="IPR006626">
    <property type="entry name" value="PbH1"/>
</dbReference>
<dbReference type="InterPro" id="IPR024535">
    <property type="entry name" value="RHGA/B-epi-like_pectate_lyase"/>
</dbReference>
<reference evidence="3 4" key="1">
    <citation type="journal article" date="2009" name="Int. J. Syst. Evol. Microbiol.">
        <title>Paenibacillus contaminans sp. nov., isolated from a contaminated laboratory plate.</title>
        <authorList>
            <person name="Chou J.H."/>
            <person name="Lee J.H."/>
            <person name="Lin M.C."/>
            <person name="Chang P.S."/>
            <person name="Arun A.B."/>
            <person name="Young C.C."/>
            <person name="Chen W.M."/>
        </authorList>
    </citation>
    <scope>NUCLEOTIDE SEQUENCE [LARGE SCALE GENOMIC DNA]</scope>
    <source>
        <strain evidence="3 4">CKOBP-6</strain>
    </source>
</reference>
<comment type="caution">
    <text evidence="3">The sequence shown here is derived from an EMBL/GenBank/DDBJ whole genome shotgun (WGS) entry which is preliminary data.</text>
</comment>
<dbReference type="RefSeq" id="WP_113030533.1">
    <property type="nucleotide sequence ID" value="NZ_QMFB01000004.1"/>
</dbReference>
<evidence type="ECO:0008006" key="5">
    <source>
        <dbReference type="Google" id="ProtNLM"/>
    </source>
</evidence>
<dbReference type="AlphaFoldDB" id="A0A329MPA4"/>
<name>A0A329MPA4_9BACL</name>
<keyword evidence="4" id="KW-1185">Reference proteome</keyword>
<protein>
    <recommendedName>
        <fullName evidence="5">Pectate lyase superfamily protein domain-containing protein</fullName>
    </recommendedName>
</protein>
<accession>A0A329MPA4</accession>
<dbReference type="Gene3D" id="2.160.20.10">
    <property type="entry name" value="Single-stranded right-handed beta-helix, Pectin lyase-like"/>
    <property type="match status" value="1"/>
</dbReference>
<sequence>MTEKKQQSKSNNNVIDTMMSRRKLLTVAGSAVVAGALLGSGKVFARQGGDEGDGANGKAVGIKRNVEEMMQEFTQDCSECLADIVTNVKSFGATGDGTTDDTAAIRDAIGSISAAGGTVFFPRGTYRCRSVVVPSNITILGNHAVIKAIDVFYTVTTSAVSANGTSVTVQDPDGINIGDVVAVKSNVTDLIVVTGKTGSTIQVQPMRIFKGDSETHTGFKWSHASGANVIVMPQIFWVTQGLTTDSDAADGTPKTGGVENVAFKGITFVGSKNSNDYNKFTVYDLVSGGALFFYRTANCSVSHCIFEDTYSTSVVYYGWNTNFEFSSNTCRNIGYVIPTSVSPQIRDSTSGVTMHWDQRYTSQTSLHVSDSYVIENNTFKHCWNGGVFASATNNGAILNNDVDDFVSHGIAVYGGDLGIGSSSVIVANNTVRNGRNTGDTLGFGMGIWLSIVSKSCSAANNFIDNCEKGIVVNGLSNANITDNTISNCTTAFIEFTLRNVNVKVSDNIFMLVYGYPDSQTGSSVVVLDSSGSAYDNASVMFQSNLYSLSGSYKGSSIVSVIKSNDTLFVGEKGNSFVPFASVSDTVSAKKPKMLHCDFTAMDGSGVAAGQASLLNCMDKNGKTRTILADSVMTYNEKEVAVVNSGATSARPAGVPVGYCFFDTSLSKPVWWSGANWKDSSGAVV</sequence>
<dbReference type="PROSITE" id="PS51318">
    <property type="entry name" value="TAT"/>
    <property type="match status" value="1"/>
</dbReference>
<organism evidence="3 4">
    <name type="scientific">Paenibacillus contaminans</name>
    <dbReference type="NCBI Taxonomy" id="450362"/>
    <lineage>
        <taxon>Bacteria</taxon>
        <taxon>Bacillati</taxon>
        <taxon>Bacillota</taxon>
        <taxon>Bacilli</taxon>
        <taxon>Bacillales</taxon>
        <taxon>Paenibacillaceae</taxon>
        <taxon>Paenibacillus</taxon>
    </lineage>
</organism>
<dbReference type="InterPro" id="IPR012334">
    <property type="entry name" value="Pectin_lyas_fold"/>
</dbReference>
<dbReference type="EMBL" id="QMFB01000004">
    <property type="protein sequence ID" value="RAV21442.1"/>
    <property type="molecule type" value="Genomic_DNA"/>
</dbReference>
<evidence type="ECO:0000259" key="1">
    <source>
        <dbReference type="Pfam" id="PF12708"/>
    </source>
</evidence>
<feature type="domain" description="Right handed beta helix" evidence="2">
    <location>
        <begin position="372"/>
        <end position="513"/>
    </location>
</feature>
<evidence type="ECO:0000313" key="4">
    <source>
        <dbReference type="Proteomes" id="UP000250369"/>
    </source>
</evidence>
<dbReference type="InterPro" id="IPR006311">
    <property type="entry name" value="TAT_signal"/>
</dbReference>
<feature type="domain" description="Rhamnogalacturonase A/B/Epimerase-like pectate lyase" evidence="1">
    <location>
        <begin position="86"/>
        <end position="274"/>
    </location>
</feature>
<gene>
    <name evidence="3" type="ORF">DQG23_09165</name>
</gene>
<dbReference type="SUPFAM" id="SSF51126">
    <property type="entry name" value="Pectin lyase-like"/>
    <property type="match status" value="1"/>
</dbReference>
<dbReference type="Proteomes" id="UP000250369">
    <property type="component" value="Unassembled WGS sequence"/>
</dbReference>
<dbReference type="SMART" id="SM00710">
    <property type="entry name" value="PbH1"/>
    <property type="match status" value="6"/>
</dbReference>
<dbReference type="Pfam" id="PF13229">
    <property type="entry name" value="Beta_helix"/>
    <property type="match status" value="1"/>
</dbReference>